<dbReference type="GO" id="GO:0004497">
    <property type="term" value="F:monooxygenase activity"/>
    <property type="evidence" value="ECO:0007669"/>
    <property type="project" value="UniProtKB-ARBA"/>
</dbReference>
<accession>A0A9D1HUF5</accession>
<keyword evidence="4" id="KW-0411">Iron-sulfur</keyword>
<dbReference type="GO" id="GO:0005737">
    <property type="term" value="C:cytoplasm"/>
    <property type="evidence" value="ECO:0007669"/>
    <property type="project" value="TreeGrafter"/>
</dbReference>
<dbReference type="GO" id="GO:0046872">
    <property type="term" value="F:metal ion binding"/>
    <property type="evidence" value="ECO:0007669"/>
    <property type="project" value="UniProtKB-KW"/>
</dbReference>
<gene>
    <name evidence="8" type="ORF">IAD49_04090</name>
</gene>
<dbReference type="InterPro" id="IPR005805">
    <property type="entry name" value="Rieske_Fe-S_prot_C"/>
</dbReference>
<keyword evidence="3" id="KW-0408">Iron</keyword>
<dbReference type="GO" id="GO:0016705">
    <property type="term" value="F:oxidoreductase activity, acting on paired donors, with incorporation or reduction of molecular oxygen"/>
    <property type="evidence" value="ECO:0007669"/>
    <property type="project" value="UniProtKB-ARBA"/>
</dbReference>
<keyword evidence="6" id="KW-1133">Transmembrane helix</keyword>
<dbReference type="InterPro" id="IPR036188">
    <property type="entry name" value="FAD/NAD-bd_sf"/>
</dbReference>
<keyword evidence="6" id="KW-0472">Membrane</keyword>
<protein>
    <submittedName>
        <fullName evidence="8">FAD-dependent oxidoreductase</fullName>
    </submittedName>
</protein>
<reference evidence="8" key="1">
    <citation type="submission" date="2020-10" db="EMBL/GenBank/DDBJ databases">
        <authorList>
            <person name="Gilroy R."/>
        </authorList>
    </citation>
    <scope>NUCLEOTIDE SEQUENCE</scope>
    <source>
        <strain evidence="8">CHK197-8231</strain>
    </source>
</reference>
<name>A0A9D1HUF5_9BACT</name>
<evidence type="ECO:0000313" key="9">
    <source>
        <dbReference type="Proteomes" id="UP000824087"/>
    </source>
</evidence>
<reference evidence="8" key="2">
    <citation type="journal article" date="2021" name="PeerJ">
        <title>Extensive microbial diversity within the chicken gut microbiome revealed by metagenomics and culture.</title>
        <authorList>
            <person name="Gilroy R."/>
            <person name="Ravi A."/>
            <person name="Getino M."/>
            <person name="Pursley I."/>
            <person name="Horton D.L."/>
            <person name="Alikhan N.F."/>
            <person name="Baker D."/>
            <person name="Gharbi K."/>
            <person name="Hall N."/>
            <person name="Watson M."/>
            <person name="Adriaenssens E.M."/>
            <person name="Foster-Nyarko E."/>
            <person name="Jarju S."/>
            <person name="Secka A."/>
            <person name="Antonio M."/>
            <person name="Oren A."/>
            <person name="Chaudhuri R.R."/>
            <person name="La Ragione R."/>
            <person name="Hildebrand F."/>
            <person name="Pallen M.J."/>
        </authorList>
    </citation>
    <scope>NUCLEOTIDE SEQUENCE</scope>
    <source>
        <strain evidence="8">CHK197-8231</strain>
    </source>
</reference>
<comment type="caution">
    <text evidence="8">The sequence shown here is derived from an EMBL/GenBank/DDBJ whole genome shotgun (WGS) entry which is preliminary data.</text>
</comment>
<evidence type="ECO:0000256" key="1">
    <source>
        <dbReference type="ARBA" id="ARBA00022714"/>
    </source>
</evidence>
<feature type="domain" description="Rieske" evidence="7">
    <location>
        <begin position="414"/>
        <end position="489"/>
    </location>
</feature>
<dbReference type="InterPro" id="IPR036922">
    <property type="entry name" value="Rieske_2Fe-2S_sf"/>
</dbReference>
<dbReference type="PANTHER" id="PTHR13847:SF274">
    <property type="entry name" value="RIESKE 2FE-2S IRON-SULFUR PROTEIN YHFW-RELATED"/>
    <property type="match status" value="1"/>
</dbReference>
<dbReference type="Gene3D" id="3.50.50.60">
    <property type="entry name" value="FAD/NAD(P)-binding domain"/>
    <property type="match status" value="1"/>
</dbReference>
<evidence type="ECO:0000256" key="3">
    <source>
        <dbReference type="ARBA" id="ARBA00023004"/>
    </source>
</evidence>
<dbReference type="Proteomes" id="UP000824087">
    <property type="component" value="Unassembled WGS sequence"/>
</dbReference>
<dbReference type="SUPFAM" id="SSF51905">
    <property type="entry name" value="FAD/NAD(P)-binding domain"/>
    <property type="match status" value="1"/>
</dbReference>
<evidence type="ECO:0000256" key="5">
    <source>
        <dbReference type="ARBA" id="ARBA00023157"/>
    </source>
</evidence>
<dbReference type="Gene3D" id="2.102.10.10">
    <property type="entry name" value="Rieske [2Fe-2S] iron-sulphur domain"/>
    <property type="match status" value="1"/>
</dbReference>
<dbReference type="PROSITE" id="PS51296">
    <property type="entry name" value="RIESKE"/>
    <property type="match status" value="1"/>
</dbReference>
<keyword evidence="6" id="KW-0812">Transmembrane</keyword>
<feature type="transmembrane region" description="Helical" evidence="6">
    <location>
        <begin position="26"/>
        <end position="44"/>
    </location>
</feature>
<dbReference type="Gene3D" id="3.30.9.10">
    <property type="entry name" value="D-Amino Acid Oxidase, subunit A, domain 2"/>
    <property type="match status" value="1"/>
</dbReference>
<sequence>MKKKTLWQEGIEPLSDTKIDYKEKDVDILIIGGGIAGITALYQLSKTKKNILLIDKDKIGFGVTSNTTGKLTYLQDQIYEQIIDTHDTNTALSYLQAQRDAIAFVKQTVQREKIDCNFEEVDSYVFATKEEQIKKIDTLQSFLDLTEVKYESMDNIPIDIPSLKALKVPHTAVFHPVKYLYELARISLSKGVKIMENVRATDIDQDGSFYITHTNAGKIRSKKVLICTHYPFFIRPGWVPFKSHIESSYVVATPIEDTKSFSAITISNPIYSIRYHQDQQNYLLFASESDKTTKCKSKKEYYEKTSERFESFFHMKPSYAWSTHDIIPNDHLPLIGPISKKHPNVMIATGFQKWGMTNGTIAGIILSELATDKHHPYEGLFLPYRPYNLKRCIQTVKDGIDSVGAMIRSTFQSPKGQAKIEVRDGKRVGIYIDPKGREHIVSIICPHMKCHLLFNEVDCTWDCPCHGSRFDIDGNLLEGPSVLNIDQKK</sequence>
<dbReference type="Pfam" id="PF00355">
    <property type="entry name" value="Rieske"/>
    <property type="match status" value="1"/>
</dbReference>
<dbReference type="Pfam" id="PF01266">
    <property type="entry name" value="DAO"/>
    <property type="match status" value="1"/>
</dbReference>
<evidence type="ECO:0000256" key="2">
    <source>
        <dbReference type="ARBA" id="ARBA00022723"/>
    </source>
</evidence>
<evidence type="ECO:0000313" key="8">
    <source>
        <dbReference type="EMBL" id="HIU22744.1"/>
    </source>
</evidence>
<dbReference type="GO" id="GO:0016020">
    <property type="term" value="C:membrane"/>
    <property type="evidence" value="ECO:0007669"/>
    <property type="project" value="InterPro"/>
</dbReference>
<proteinExistence type="predicted"/>
<keyword evidence="1" id="KW-0001">2Fe-2S</keyword>
<keyword evidence="2" id="KW-0479">Metal-binding</keyword>
<dbReference type="PRINTS" id="PR00162">
    <property type="entry name" value="RIESKE"/>
</dbReference>
<dbReference type="PANTHER" id="PTHR13847">
    <property type="entry name" value="SARCOSINE DEHYDROGENASE-RELATED"/>
    <property type="match status" value="1"/>
</dbReference>
<evidence type="ECO:0000256" key="6">
    <source>
        <dbReference type="SAM" id="Phobius"/>
    </source>
</evidence>
<dbReference type="AlphaFoldDB" id="A0A9D1HUF5"/>
<dbReference type="SUPFAM" id="SSF50022">
    <property type="entry name" value="ISP domain"/>
    <property type="match status" value="1"/>
</dbReference>
<keyword evidence="5" id="KW-1015">Disulfide bond</keyword>
<evidence type="ECO:0000256" key="4">
    <source>
        <dbReference type="ARBA" id="ARBA00023014"/>
    </source>
</evidence>
<evidence type="ECO:0000259" key="7">
    <source>
        <dbReference type="PROSITE" id="PS51296"/>
    </source>
</evidence>
<organism evidence="8 9">
    <name type="scientific">Candidatus Fimihabitans intestinipullorum</name>
    <dbReference type="NCBI Taxonomy" id="2840820"/>
    <lineage>
        <taxon>Bacteria</taxon>
        <taxon>Bacillati</taxon>
        <taxon>Mycoplasmatota</taxon>
        <taxon>Mycoplasmatota incertae sedis</taxon>
        <taxon>Candidatus Fimihabitans</taxon>
    </lineage>
</organism>
<dbReference type="InterPro" id="IPR017941">
    <property type="entry name" value="Rieske_2Fe-2S"/>
</dbReference>
<dbReference type="EMBL" id="DVML01000025">
    <property type="protein sequence ID" value="HIU22744.1"/>
    <property type="molecule type" value="Genomic_DNA"/>
</dbReference>
<dbReference type="InterPro" id="IPR006076">
    <property type="entry name" value="FAD-dep_OxRdtase"/>
</dbReference>
<dbReference type="GO" id="GO:0051537">
    <property type="term" value="F:2 iron, 2 sulfur cluster binding"/>
    <property type="evidence" value="ECO:0007669"/>
    <property type="project" value="UniProtKB-KW"/>
</dbReference>